<evidence type="ECO:0000313" key="2">
    <source>
        <dbReference type="EMBL" id="TNN43616.1"/>
    </source>
</evidence>
<dbReference type="Proteomes" id="UP000314294">
    <property type="component" value="Unassembled WGS sequence"/>
</dbReference>
<organism evidence="2 3">
    <name type="scientific">Liparis tanakae</name>
    <name type="common">Tanaka's snailfish</name>
    <dbReference type="NCBI Taxonomy" id="230148"/>
    <lineage>
        <taxon>Eukaryota</taxon>
        <taxon>Metazoa</taxon>
        <taxon>Chordata</taxon>
        <taxon>Craniata</taxon>
        <taxon>Vertebrata</taxon>
        <taxon>Euteleostomi</taxon>
        <taxon>Actinopterygii</taxon>
        <taxon>Neopterygii</taxon>
        <taxon>Teleostei</taxon>
        <taxon>Neoteleostei</taxon>
        <taxon>Acanthomorphata</taxon>
        <taxon>Eupercaria</taxon>
        <taxon>Perciformes</taxon>
        <taxon>Cottioidei</taxon>
        <taxon>Cottales</taxon>
        <taxon>Liparidae</taxon>
        <taxon>Liparis</taxon>
    </lineage>
</organism>
<gene>
    <name evidence="2" type="primary">NDUFS1_1</name>
    <name evidence="2" type="ORF">EYF80_046199</name>
</gene>
<dbReference type="SUPFAM" id="SSF53706">
    <property type="entry name" value="Formate dehydrogenase/DMSO reductase, domains 1-3"/>
    <property type="match status" value="1"/>
</dbReference>
<dbReference type="AlphaFoldDB" id="A0A4Z2FQU4"/>
<evidence type="ECO:0000313" key="3">
    <source>
        <dbReference type="Proteomes" id="UP000314294"/>
    </source>
</evidence>
<protein>
    <submittedName>
        <fullName evidence="2">NADH-ubiquinone oxidoreductase subunit, mitochondrial</fullName>
    </submittedName>
</protein>
<dbReference type="GO" id="GO:0016491">
    <property type="term" value="F:oxidoreductase activity"/>
    <property type="evidence" value="ECO:0007669"/>
    <property type="project" value="InterPro"/>
</dbReference>
<dbReference type="InterPro" id="IPR006656">
    <property type="entry name" value="Mopterin_OxRdtase"/>
</dbReference>
<name>A0A4Z2FQU4_9TELE</name>
<comment type="caution">
    <text evidence="2">The sequence shown here is derived from an EMBL/GenBank/DDBJ whole genome shotgun (WGS) entry which is preliminary data.</text>
</comment>
<dbReference type="EMBL" id="SRLO01000956">
    <property type="protein sequence ID" value="TNN43616.1"/>
    <property type="molecule type" value="Genomic_DNA"/>
</dbReference>
<proteinExistence type="predicted"/>
<evidence type="ECO:0000259" key="1">
    <source>
        <dbReference type="Pfam" id="PF00384"/>
    </source>
</evidence>
<feature type="domain" description="Molybdopterin oxidoreductase" evidence="1">
    <location>
        <begin position="16"/>
        <end position="52"/>
    </location>
</feature>
<sequence>MSMLGHQWLISYFLQKCSTYVIPEGRGQQTKVAVTPLGMAREDWKIIKAISELAGVTLPYNTLMKCMIEWLRFPQIWCDMMMLRRPTTLSKLMNCLRSAVIFLQHVFSLLQRRQKLYLNVLFRVFLSPFPSCCSP</sequence>
<keyword evidence="2" id="KW-0830">Ubiquinone</keyword>
<keyword evidence="3" id="KW-1185">Reference proteome</keyword>
<dbReference type="Pfam" id="PF00384">
    <property type="entry name" value="Molybdopterin"/>
    <property type="match status" value="1"/>
</dbReference>
<reference evidence="2 3" key="1">
    <citation type="submission" date="2019-03" db="EMBL/GenBank/DDBJ databases">
        <title>First draft genome of Liparis tanakae, snailfish: a comprehensive survey of snailfish specific genes.</title>
        <authorList>
            <person name="Kim W."/>
            <person name="Song I."/>
            <person name="Jeong J.-H."/>
            <person name="Kim D."/>
            <person name="Kim S."/>
            <person name="Ryu S."/>
            <person name="Song J.Y."/>
            <person name="Lee S.K."/>
        </authorList>
    </citation>
    <scope>NUCLEOTIDE SEQUENCE [LARGE SCALE GENOMIC DNA]</scope>
    <source>
        <tissue evidence="2">Muscle</tissue>
    </source>
</reference>
<accession>A0A4Z2FQU4</accession>
<dbReference type="OrthoDB" id="10249365at2759"/>